<feature type="transmembrane region" description="Helical" evidence="8">
    <location>
        <begin position="207"/>
        <end position="226"/>
    </location>
</feature>
<keyword evidence="4 8" id="KW-0812">Transmembrane</keyword>
<gene>
    <name evidence="10" type="ordered locus">A2cp1_1811</name>
</gene>
<dbReference type="EMBL" id="CP001359">
    <property type="protein sequence ID" value="ACL65153.1"/>
    <property type="molecule type" value="Genomic_DNA"/>
</dbReference>
<dbReference type="Pfam" id="PF00085">
    <property type="entry name" value="Thioredoxin"/>
    <property type="match status" value="1"/>
</dbReference>
<evidence type="ECO:0000313" key="11">
    <source>
        <dbReference type="Proteomes" id="UP000007089"/>
    </source>
</evidence>
<evidence type="ECO:0000256" key="1">
    <source>
        <dbReference type="ARBA" id="ARBA00004651"/>
    </source>
</evidence>
<feature type="transmembrane region" description="Helical" evidence="8">
    <location>
        <begin position="166"/>
        <end position="187"/>
    </location>
</feature>
<accession>B8J6H2</accession>
<keyword evidence="3" id="KW-1003">Cell membrane</keyword>
<dbReference type="HOGENOM" id="CLU_690096_0_0_7"/>
<dbReference type="Proteomes" id="UP000007089">
    <property type="component" value="Chromosome"/>
</dbReference>
<feature type="domain" description="Thioredoxin" evidence="9">
    <location>
        <begin position="267"/>
        <end position="383"/>
    </location>
</feature>
<sequence>MGFDLPGLFAAGILTFASPCVLPLVPVYLSLLGGASVEALRRGERPRGLVPSAIAFSLGLAAVFVALGAGASAAGEALSAHRDALLAVSGALVVALGLKVLGVLRLPALDVERRPWLARVRPGGSLAASFAFGGAFALGWTPCVGPVLGSVLTWTASAGASPARGALYLGTYAAGLVTPLVLAAAFAGRALAWLDRLKRQLPRLEKATGLLLVGAGILLATDRLMVLMPRAGGAAAEEVAAGAPAVPSTPSVASARPAGADAPAVCTDASSAACAVAVPDAPGAAPAAIPPRHGPALVEIVSRSCPVCRRMEPVVAAAEHGCPGARVERHTVEAPEGAALARAHRVVAVPTFLALDGAGREVQRLVGEQSLDALVDALQRLSGRLCQAAPAAPRPAAG</sequence>
<proteinExistence type="inferred from homology"/>
<dbReference type="InterPro" id="IPR013766">
    <property type="entry name" value="Thioredoxin_domain"/>
</dbReference>
<dbReference type="InterPro" id="IPR003834">
    <property type="entry name" value="Cyt_c_assmbl_TM_dom"/>
</dbReference>
<dbReference type="AlphaFoldDB" id="B8J6H2"/>
<evidence type="ECO:0000259" key="9">
    <source>
        <dbReference type="PROSITE" id="PS51352"/>
    </source>
</evidence>
<dbReference type="InterPro" id="IPR036249">
    <property type="entry name" value="Thioredoxin-like_sf"/>
</dbReference>
<evidence type="ECO:0000256" key="2">
    <source>
        <dbReference type="ARBA" id="ARBA00006143"/>
    </source>
</evidence>
<keyword evidence="11" id="KW-1185">Reference proteome</keyword>
<feature type="transmembrane region" description="Helical" evidence="8">
    <location>
        <begin position="49"/>
        <end position="72"/>
    </location>
</feature>
<protein>
    <submittedName>
        <fullName evidence="10">Cytochrome c biogenesis protein transmembrane region</fullName>
    </submittedName>
</protein>
<dbReference type="RefSeq" id="WP_012633076.1">
    <property type="nucleotide sequence ID" value="NC_011891.1"/>
</dbReference>
<feature type="transmembrane region" description="Helical" evidence="8">
    <location>
        <begin position="7"/>
        <end position="29"/>
    </location>
</feature>
<dbReference type="KEGG" id="acp:A2cp1_1811"/>
<dbReference type="PROSITE" id="PS51352">
    <property type="entry name" value="THIOREDOXIN_2"/>
    <property type="match status" value="1"/>
</dbReference>
<dbReference type="GO" id="GO:0017004">
    <property type="term" value="P:cytochrome complex assembly"/>
    <property type="evidence" value="ECO:0007669"/>
    <property type="project" value="UniProtKB-KW"/>
</dbReference>
<reference evidence="10" key="1">
    <citation type="submission" date="2009-01" db="EMBL/GenBank/DDBJ databases">
        <title>Complete sequence of Anaeromyxobacter dehalogenans 2CP-1.</title>
        <authorList>
            <consortium name="US DOE Joint Genome Institute"/>
            <person name="Lucas S."/>
            <person name="Copeland A."/>
            <person name="Lapidus A."/>
            <person name="Glavina del Rio T."/>
            <person name="Dalin E."/>
            <person name="Tice H."/>
            <person name="Bruce D."/>
            <person name="Goodwin L."/>
            <person name="Pitluck S."/>
            <person name="Saunders E."/>
            <person name="Brettin T."/>
            <person name="Detter J.C."/>
            <person name="Han C."/>
            <person name="Larimer F."/>
            <person name="Land M."/>
            <person name="Hauser L."/>
            <person name="Kyrpides N."/>
            <person name="Ovchinnikova G."/>
            <person name="Beliaev A.S."/>
            <person name="Richardson P."/>
        </authorList>
    </citation>
    <scope>NUCLEOTIDE SEQUENCE</scope>
    <source>
        <strain evidence="10">2CP-1</strain>
    </source>
</reference>
<keyword evidence="6 8" id="KW-1133">Transmembrane helix</keyword>
<dbReference type="CDD" id="cd02947">
    <property type="entry name" value="TRX_family"/>
    <property type="match status" value="1"/>
</dbReference>
<comment type="similarity">
    <text evidence="2">Belongs to the DsbD family.</text>
</comment>
<evidence type="ECO:0000256" key="7">
    <source>
        <dbReference type="ARBA" id="ARBA00023136"/>
    </source>
</evidence>
<dbReference type="GO" id="GO:0005886">
    <property type="term" value="C:plasma membrane"/>
    <property type="evidence" value="ECO:0007669"/>
    <property type="project" value="UniProtKB-SubCell"/>
</dbReference>
<dbReference type="SUPFAM" id="SSF52833">
    <property type="entry name" value="Thioredoxin-like"/>
    <property type="match status" value="1"/>
</dbReference>
<evidence type="ECO:0000313" key="10">
    <source>
        <dbReference type="EMBL" id="ACL65153.1"/>
    </source>
</evidence>
<evidence type="ECO:0000256" key="6">
    <source>
        <dbReference type="ARBA" id="ARBA00022989"/>
    </source>
</evidence>
<evidence type="ECO:0000256" key="5">
    <source>
        <dbReference type="ARBA" id="ARBA00022748"/>
    </source>
</evidence>
<dbReference type="Pfam" id="PF02683">
    <property type="entry name" value="DsbD_TM"/>
    <property type="match status" value="1"/>
</dbReference>
<organism evidence="10 11">
    <name type="scientific">Anaeromyxobacter dehalogenans (strain ATCC BAA-258 / DSM 21875 / 2CP-1)</name>
    <dbReference type="NCBI Taxonomy" id="455488"/>
    <lineage>
        <taxon>Bacteria</taxon>
        <taxon>Pseudomonadati</taxon>
        <taxon>Myxococcota</taxon>
        <taxon>Myxococcia</taxon>
        <taxon>Myxococcales</taxon>
        <taxon>Cystobacterineae</taxon>
        <taxon>Anaeromyxobacteraceae</taxon>
        <taxon>Anaeromyxobacter</taxon>
    </lineage>
</organism>
<dbReference type="InterPro" id="IPR051790">
    <property type="entry name" value="Cytochrome_c-biogenesis_DsbD"/>
</dbReference>
<dbReference type="Gene3D" id="3.40.30.10">
    <property type="entry name" value="Glutaredoxin"/>
    <property type="match status" value="1"/>
</dbReference>
<comment type="subcellular location">
    <subcellularLocation>
        <location evidence="1">Cell membrane</location>
        <topology evidence="1">Multi-pass membrane protein</topology>
    </subcellularLocation>
</comment>
<evidence type="ECO:0000256" key="8">
    <source>
        <dbReference type="SAM" id="Phobius"/>
    </source>
</evidence>
<keyword evidence="5" id="KW-0201">Cytochrome c-type biogenesis</keyword>
<dbReference type="PANTHER" id="PTHR31272:SF4">
    <property type="entry name" value="CYTOCHROME C-TYPE BIOGENESIS PROTEIN HI_1454-RELATED"/>
    <property type="match status" value="1"/>
</dbReference>
<name>B8J6H2_ANAD2</name>
<evidence type="ECO:0000256" key="4">
    <source>
        <dbReference type="ARBA" id="ARBA00022692"/>
    </source>
</evidence>
<dbReference type="PANTHER" id="PTHR31272">
    <property type="entry name" value="CYTOCHROME C-TYPE BIOGENESIS PROTEIN HI_1454-RELATED"/>
    <property type="match status" value="1"/>
</dbReference>
<feature type="transmembrane region" description="Helical" evidence="8">
    <location>
        <begin position="84"/>
        <end position="106"/>
    </location>
</feature>
<keyword evidence="7 8" id="KW-0472">Membrane</keyword>
<evidence type="ECO:0000256" key="3">
    <source>
        <dbReference type="ARBA" id="ARBA00022475"/>
    </source>
</evidence>
<feature type="transmembrane region" description="Helical" evidence="8">
    <location>
        <begin position="126"/>
        <end position="154"/>
    </location>
</feature>